<sequence>MTNRTLLGVLTPSSNTTLEPVTGDILHGVNGVSAHFGRLKVTEISLTDQALSQFDNEPFLQASRLLADAKVQSITWSGTSSGWRGFQDDEILCKAITDATGIPATTSVLALNELFALTGVKRFGLVTPYLHEVQKKVVATYADAGFGCVAERHLNDKGNFSFSEVSEDTIEQMVREVAAEGQCDAITIFCTNLRGARVAARLEQELGLPIYDTVSTGVWKGMLLADADPSQIQGWGSLFSVKP</sequence>
<proteinExistence type="predicted"/>
<dbReference type="Gene3D" id="3.40.50.12500">
    <property type="match status" value="1"/>
</dbReference>
<gene>
    <name evidence="1" type="ORF">B6S08_01595</name>
</gene>
<accession>A0A233RFT5</accession>
<dbReference type="AlphaFoldDB" id="A0A233RFT5"/>
<dbReference type="Proteomes" id="UP000242757">
    <property type="component" value="Unassembled WGS sequence"/>
</dbReference>
<keyword evidence="2" id="KW-1185">Reference proteome</keyword>
<protein>
    <submittedName>
        <fullName evidence="1">Asp/Glu/hydantoin racemase</fullName>
    </submittedName>
</protein>
<evidence type="ECO:0000313" key="1">
    <source>
        <dbReference type="EMBL" id="OXY82260.1"/>
    </source>
</evidence>
<reference evidence="1 2" key="1">
    <citation type="submission" date="2017-08" db="EMBL/GenBank/DDBJ databases">
        <title>A Genome Sequence of Oceanimonas doudoroffii ATCC 27123T.</title>
        <authorList>
            <person name="Brennan M.A."/>
            <person name="Maclea K.S."/>
            <person name="Mcclelland W.D."/>
            <person name="Trachtenberg A.M."/>
        </authorList>
    </citation>
    <scope>NUCLEOTIDE SEQUENCE [LARGE SCALE GENOMIC DNA]</scope>
    <source>
        <strain evidence="1 2">ATCC 27123</strain>
    </source>
</reference>
<evidence type="ECO:0000313" key="2">
    <source>
        <dbReference type="Proteomes" id="UP000242757"/>
    </source>
</evidence>
<dbReference type="RefSeq" id="WP_094199039.1">
    <property type="nucleotide sequence ID" value="NZ_NBIM01000001.1"/>
</dbReference>
<comment type="caution">
    <text evidence="1">The sequence shown here is derived from an EMBL/GenBank/DDBJ whole genome shotgun (WGS) entry which is preliminary data.</text>
</comment>
<dbReference type="InterPro" id="IPR026286">
    <property type="entry name" value="MaiA/AMDase"/>
</dbReference>
<dbReference type="PANTHER" id="PTHR40267:SF1">
    <property type="entry name" value="BLR3294 PROTEIN"/>
    <property type="match status" value="1"/>
</dbReference>
<dbReference type="PIRSF" id="PIRSF015736">
    <property type="entry name" value="MI"/>
    <property type="match status" value="1"/>
</dbReference>
<dbReference type="Pfam" id="PF17645">
    <property type="entry name" value="Amdase"/>
    <property type="match status" value="1"/>
</dbReference>
<dbReference type="PANTHER" id="PTHR40267">
    <property type="entry name" value="BLR3294 PROTEIN"/>
    <property type="match status" value="1"/>
</dbReference>
<dbReference type="OrthoDB" id="6836758at2"/>
<dbReference type="EMBL" id="NBIM01000001">
    <property type="protein sequence ID" value="OXY82260.1"/>
    <property type="molecule type" value="Genomic_DNA"/>
</dbReference>
<dbReference type="InterPro" id="IPR053714">
    <property type="entry name" value="Iso_Racemase_Enz_sf"/>
</dbReference>
<organism evidence="1 2">
    <name type="scientific">Oceanimonas doudoroffii</name>
    <dbReference type="NCBI Taxonomy" id="84158"/>
    <lineage>
        <taxon>Bacteria</taxon>
        <taxon>Pseudomonadati</taxon>
        <taxon>Pseudomonadota</taxon>
        <taxon>Gammaproteobacteria</taxon>
        <taxon>Aeromonadales</taxon>
        <taxon>Aeromonadaceae</taxon>
        <taxon>Oceanimonas</taxon>
    </lineage>
</organism>
<name>A0A233RFT5_9GAMM</name>